<evidence type="ECO:0000256" key="4">
    <source>
        <dbReference type="PROSITE-ProRule" id="PRU00176"/>
    </source>
</evidence>
<dbReference type="SMART" id="SM00360">
    <property type="entry name" value="RRM"/>
    <property type="match status" value="1"/>
</dbReference>
<feature type="region of interest" description="Disordered" evidence="5">
    <location>
        <begin position="1"/>
        <end position="164"/>
    </location>
</feature>
<proteinExistence type="predicted"/>
<evidence type="ECO:0000313" key="8">
    <source>
        <dbReference type="Proteomes" id="UP000803884"/>
    </source>
</evidence>
<evidence type="ECO:0000256" key="2">
    <source>
        <dbReference type="ARBA" id="ARBA00022884"/>
    </source>
</evidence>
<evidence type="ECO:0000256" key="1">
    <source>
        <dbReference type="ARBA" id="ARBA00004604"/>
    </source>
</evidence>
<dbReference type="RefSeq" id="XP_069229786.1">
    <property type="nucleotide sequence ID" value="XM_069373224.1"/>
</dbReference>
<name>A0AB34KR84_9PEZI</name>
<dbReference type="InterPro" id="IPR012677">
    <property type="entry name" value="Nucleotide-bd_a/b_plait_sf"/>
</dbReference>
<dbReference type="AlphaFoldDB" id="A0AB34KR84"/>
<organism evidence="7 8">
    <name type="scientific">Cladosporium halotolerans</name>
    <dbReference type="NCBI Taxonomy" id="1052096"/>
    <lineage>
        <taxon>Eukaryota</taxon>
        <taxon>Fungi</taxon>
        <taxon>Dikarya</taxon>
        <taxon>Ascomycota</taxon>
        <taxon>Pezizomycotina</taxon>
        <taxon>Dothideomycetes</taxon>
        <taxon>Dothideomycetidae</taxon>
        <taxon>Cladosporiales</taxon>
        <taxon>Cladosporiaceae</taxon>
        <taxon>Cladosporium</taxon>
    </lineage>
</organism>
<feature type="domain" description="RRM" evidence="6">
    <location>
        <begin position="158"/>
        <end position="236"/>
    </location>
</feature>
<evidence type="ECO:0000256" key="3">
    <source>
        <dbReference type="ARBA" id="ARBA00023242"/>
    </source>
</evidence>
<dbReference type="GO" id="GO:0005730">
    <property type="term" value="C:nucleolus"/>
    <property type="evidence" value="ECO:0007669"/>
    <property type="project" value="UniProtKB-SubCell"/>
</dbReference>
<evidence type="ECO:0000259" key="6">
    <source>
        <dbReference type="PROSITE" id="PS50102"/>
    </source>
</evidence>
<reference evidence="7 8" key="1">
    <citation type="journal article" date="2020" name="Microbiol. Resour. Announc.">
        <title>Draft Genome Sequence of a Cladosporium Species Isolated from the Mesophotic Ascidian Didemnum maculosum.</title>
        <authorList>
            <person name="Gioti A."/>
            <person name="Siaperas R."/>
            <person name="Nikolaivits E."/>
            <person name="Le Goff G."/>
            <person name="Ouazzani J."/>
            <person name="Kotoulas G."/>
            <person name="Topakas E."/>
        </authorList>
    </citation>
    <scope>NUCLEOTIDE SEQUENCE [LARGE SCALE GENOMIC DNA]</scope>
    <source>
        <strain evidence="7 8">TM138-S3</strain>
    </source>
</reference>
<keyword evidence="2 4" id="KW-0694">RNA-binding</keyword>
<dbReference type="InterPro" id="IPR035979">
    <property type="entry name" value="RBD_domain_sf"/>
</dbReference>
<dbReference type="PROSITE" id="PS50102">
    <property type="entry name" value="RRM"/>
    <property type="match status" value="1"/>
</dbReference>
<dbReference type="CDD" id="cd12307">
    <property type="entry name" value="RRM_NIFK_like"/>
    <property type="match status" value="1"/>
</dbReference>
<accession>A0AB34KR84</accession>
<keyword evidence="8" id="KW-1185">Reference proteome</keyword>
<gene>
    <name evidence="7" type="ORF">WHR41_04618</name>
</gene>
<evidence type="ECO:0000256" key="5">
    <source>
        <dbReference type="SAM" id="MobiDB-lite"/>
    </source>
</evidence>
<dbReference type="Pfam" id="PF00076">
    <property type="entry name" value="RRM_1"/>
    <property type="match status" value="1"/>
</dbReference>
<comment type="caution">
    <text evidence="7">The sequence shown here is derived from an EMBL/GenBank/DDBJ whole genome shotgun (WGS) entry which is preliminary data.</text>
</comment>
<dbReference type="SUPFAM" id="SSF54928">
    <property type="entry name" value="RNA-binding domain, RBD"/>
    <property type="match status" value="1"/>
</dbReference>
<feature type="compositionally biased region" description="Low complexity" evidence="5">
    <location>
        <begin position="11"/>
        <end position="26"/>
    </location>
</feature>
<dbReference type="PANTHER" id="PTHR46754">
    <property type="entry name" value="MKI67 FHA DOMAIN-INTERACTING NUCLEOLAR PHOSPHOPROTEIN"/>
    <property type="match status" value="1"/>
</dbReference>
<dbReference type="EMBL" id="JAAQHG020000013">
    <property type="protein sequence ID" value="KAL1586681.1"/>
    <property type="molecule type" value="Genomic_DNA"/>
</dbReference>
<feature type="compositionally biased region" description="Basic and acidic residues" evidence="5">
    <location>
        <begin position="317"/>
        <end position="363"/>
    </location>
</feature>
<protein>
    <recommendedName>
        <fullName evidence="6">RRM domain-containing protein</fullName>
    </recommendedName>
</protein>
<keyword evidence="3" id="KW-0539">Nucleus</keyword>
<dbReference type="GeneID" id="96006062"/>
<dbReference type="Gene3D" id="3.30.70.330">
    <property type="match status" value="1"/>
</dbReference>
<feature type="compositionally biased region" description="Acidic residues" evidence="5">
    <location>
        <begin position="111"/>
        <end position="123"/>
    </location>
</feature>
<dbReference type="GO" id="GO:0003723">
    <property type="term" value="F:RNA binding"/>
    <property type="evidence" value="ECO:0007669"/>
    <property type="project" value="UniProtKB-UniRule"/>
</dbReference>
<comment type="subcellular location">
    <subcellularLocation>
        <location evidence="1">Nucleus</location>
        <location evidence="1">Nucleolus</location>
    </subcellularLocation>
</comment>
<dbReference type="InterPro" id="IPR000504">
    <property type="entry name" value="RRM_dom"/>
</dbReference>
<sequence>MAAEKKRKSVDSAATVAKKAKTAPSAEKPAPVKSALKKSGSKVEAAAVTEKKSKDNGKKEKVAAKAKKSADKPAVAAAVKEVEPASEDDDEESNELTADQTAELLAGFSSSEDEGSDAEEDEGVALSKIPNAPNVGAVQKHIAKKTGTKERDPETTPGTVHLSRLPHGFFEPQLRAYLSQFGTVTHLRLARNRKTGKSKHFAFVEFASSAVSDIVAKTMDKYLLFGHIMQARRVPDEQITEDFWKGEGKKRVAPRNKLEGVRLRKGVSREGWEKRVEREEQKRLEKAEKMKELGYKFDMPAVRGVDDVPVQKVLKQADEEPKAIESGTKEPEVAVKTVVEEPSKVTVTEEKTKKRAAPKEGKAKTKKAKKN</sequence>
<feature type="compositionally biased region" description="Acidic residues" evidence="5">
    <location>
        <begin position="84"/>
        <end position="94"/>
    </location>
</feature>
<evidence type="ECO:0000313" key="7">
    <source>
        <dbReference type="EMBL" id="KAL1586681.1"/>
    </source>
</evidence>
<feature type="region of interest" description="Disordered" evidence="5">
    <location>
        <begin position="317"/>
        <end position="371"/>
    </location>
</feature>
<dbReference type="Proteomes" id="UP000803884">
    <property type="component" value="Unassembled WGS sequence"/>
</dbReference>
<feature type="compositionally biased region" description="Basic and acidic residues" evidence="5">
    <location>
        <begin position="49"/>
        <end position="71"/>
    </location>
</feature>